<evidence type="ECO:0000256" key="1">
    <source>
        <dbReference type="SAM" id="MobiDB-lite"/>
    </source>
</evidence>
<gene>
    <name evidence="2" type="ORF">MGG_02369</name>
</gene>
<organism evidence="2 3">
    <name type="scientific">Pyricularia oryzae (strain 70-15 / ATCC MYA-4617 / FGSC 8958)</name>
    <name type="common">Rice blast fungus</name>
    <name type="synonym">Magnaporthe oryzae</name>
    <dbReference type="NCBI Taxonomy" id="242507"/>
    <lineage>
        <taxon>Eukaryota</taxon>
        <taxon>Fungi</taxon>
        <taxon>Dikarya</taxon>
        <taxon>Ascomycota</taxon>
        <taxon>Pezizomycotina</taxon>
        <taxon>Sordariomycetes</taxon>
        <taxon>Sordariomycetidae</taxon>
        <taxon>Magnaporthales</taxon>
        <taxon>Pyriculariaceae</taxon>
        <taxon>Pyricularia</taxon>
    </lineage>
</organism>
<feature type="compositionally biased region" description="Basic and acidic residues" evidence="1">
    <location>
        <begin position="129"/>
        <end position="139"/>
    </location>
</feature>
<name>G4MQZ1_PYRO7</name>
<accession>G4MQZ1</accession>
<dbReference type="KEGG" id="mgr:MGG_02369"/>
<evidence type="ECO:0000313" key="2">
    <source>
        <dbReference type="EMBL" id="EHA56526.1"/>
    </source>
</evidence>
<reference evidence="2 3" key="1">
    <citation type="journal article" date="2005" name="Nature">
        <title>The genome sequence of the rice blast fungus Magnaporthe grisea.</title>
        <authorList>
            <person name="Dean R.A."/>
            <person name="Talbot N.J."/>
            <person name="Ebbole D.J."/>
            <person name="Farman M.L."/>
            <person name="Mitchell T.K."/>
            <person name="Orbach M.J."/>
            <person name="Thon M."/>
            <person name="Kulkarni R."/>
            <person name="Xu J.R."/>
            <person name="Pan H."/>
            <person name="Read N.D."/>
            <person name="Lee Y.H."/>
            <person name="Carbone I."/>
            <person name="Brown D."/>
            <person name="Oh Y.Y."/>
            <person name="Donofrio N."/>
            <person name="Jeong J.S."/>
            <person name="Soanes D.M."/>
            <person name="Djonovic S."/>
            <person name="Kolomiets E."/>
            <person name="Rehmeyer C."/>
            <person name="Li W."/>
            <person name="Harding M."/>
            <person name="Kim S."/>
            <person name="Lebrun M.H."/>
            <person name="Bohnert H."/>
            <person name="Coughlan S."/>
            <person name="Butler J."/>
            <person name="Calvo S."/>
            <person name="Ma L.J."/>
            <person name="Nicol R."/>
            <person name="Purcell S."/>
            <person name="Nusbaum C."/>
            <person name="Galagan J.E."/>
            <person name="Birren B.W."/>
        </authorList>
    </citation>
    <scope>NUCLEOTIDE SEQUENCE [LARGE SCALE GENOMIC DNA]</scope>
    <source>
        <strain evidence="3">70-15 / ATCC MYA-4617 / FGSC 8958</strain>
    </source>
</reference>
<protein>
    <submittedName>
        <fullName evidence="2">Uncharacterized protein</fullName>
    </submittedName>
</protein>
<dbReference type="VEuPathDB" id="FungiDB:MGG_02369"/>
<dbReference type="HOGENOM" id="CLU_1315605_0_0_1"/>
<reference key="2">
    <citation type="submission" date="2011-05" db="EMBL/GenBank/DDBJ databases">
        <title>The Genome Sequence of Magnaporthe oryzae 70-15.</title>
        <authorList>
            <consortium name="The Broad Institute Genome Sequencing Platform"/>
            <person name="Ma L.-J."/>
            <person name="Dead R."/>
            <person name="Young S.K."/>
            <person name="Zeng Q."/>
            <person name="Gargeya S."/>
            <person name="Fitzgerald M."/>
            <person name="Haas B."/>
            <person name="Abouelleil A."/>
            <person name="Alvarado L."/>
            <person name="Arachchi H.M."/>
            <person name="Berlin A."/>
            <person name="Brown A."/>
            <person name="Chapman S.B."/>
            <person name="Chen Z."/>
            <person name="Dunbar C."/>
            <person name="Freedman E."/>
            <person name="Gearin G."/>
            <person name="Gellesch M."/>
            <person name="Goldberg J."/>
            <person name="Griggs A."/>
            <person name="Gujja S."/>
            <person name="Heiman D."/>
            <person name="Howarth C."/>
            <person name="Larson L."/>
            <person name="Lui A."/>
            <person name="MacDonald P.J.P."/>
            <person name="Mehta T."/>
            <person name="Montmayeur A."/>
            <person name="Murphy C."/>
            <person name="Neiman D."/>
            <person name="Pearson M."/>
            <person name="Priest M."/>
            <person name="Roberts A."/>
            <person name="Saif S."/>
            <person name="Shea T."/>
            <person name="Shenoy N."/>
            <person name="Sisk P."/>
            <person name="Stolte C."/>
            <person name="Sykes S."/>
            <person name="Yandava C."/>
            <person name="Wortman J."/>
            <person name="Nusbaum C."/>
            <person name="Birren B."/>
        </authorList>
    </citation>
    <scope>NUCLEOTIDE SEQUENCE</scope>
    <source>
        <strain>70-15</strain>
    </source>
</reference>
<sequence>MRGELRDQGLRFAGAWVLGTVPFVMNSRQRMATRQKERFTELRDMYLEMDYDVMRNNERMDHEQQEALHAVRTDRSLDACVMFIASLLLPRKTPTELYREEPGEPRQGSQQPDIFWLDATPMRQPGGQEQEKEREKANGEEMAEPVIKNSLLPNNFISRVWIGPNVRLGYISWPMGNRYTLQLNTDIKIHTVVVLGLASLTTHSFAPLN</sequence>
<proteinExistence type="predicted"/>
<dbReference type="RefSeq" id="XP_003709138.1">
    <property type="nucleotide sequence ID" value="XM_003709090.1"/>
</dbReference>
<dbReference type="EMBL" id="CM001231">
    <property type="protein sequence ID" value="EHA56526.1"/>
    <property type="molecule type" value="Genomic_DNA"/>
</dbReference>
<feature type="region of interest" description="Disordered" evidence="1">
    <location>
        <begin position="119"/>
        <end position="139"/>
    </location>
</feature>
<dbReference type="Proteomes" id="UP000009058">
    <property type="component" value="Chromosome 1"/>
</dbReference>
<dbReference type="InParanoid" id="G4MQZ1"/>
<keyword evidence="3" id="KW-1185">Reference proteome</keyword>
<dbReference type="GeneID" id="2681466"/>
<evidence type="ECO:0000313" key="3">
    <source>
        <dbReference type="Proteomes" id="UP000009058"/>
    </source>
</evidence>
<dbReference type="SMR" id="G4MQZ1"/>
<dbReference type="AlphaFoldDB" id="G4MQZ1"/>